<evidence type="ECO:0000256" key="1">
    <source>
        <dbReference type="ARBA" id="ARBA00004123"/>
    </source>
</evidence>
<evidence type="ECO:0000313" key="10">
    <source>
        <dbReference type="EMBL" id="KAF2849302.1"/>
    </source>
</evidence>
<keyword evidence="6" id="KW-0539">Nucleus</keyword>
<dbReference type="PANTHER" id="PTHR14401">
    <property type="entry name" value="CENTROMERE PROTEIN K"/>
    <property type="match status" value="1"/>
</dbReference>
<dbReference type="AlphaFoldDB" id="A0A6A7B1P8"/>
<dbReference type="OrthoDB" id="9445768at2759"/>
<protein>
    <recommendedName>
        <fullName evidence="12">Centromere protein Cenp-K</fullName>
    </recommendedName>
</protein>
<evidence type="ECO:0000256" key="2">
    <source>
        <dbReference type="ARBA" id="ARBA00004584"/>
    </source>
</evidence>
<evidence type="ECO:0000256" key="8">
    <source>
        <dbReference type="SAM" id="Coils"/>
    </source>
</evidence>
<feature type="coiled-coil region" evidence="8">
    <location>
        <begin position="114"/>
        <end position="176"/>
    </location>
</feature>
<dbReference type="PANTHER" id="PTHR14401:SF6">
    <property type="entry name" value="CENTROMERE PROTEIN K"/>
    <property type="match status" value="1"/>
</dbReference>
<feature type="coiled-coil region" evidence="8">
    <location>
        <begin position="35"/>
        <end position="62"/>
    </location>
</feature>
<keyword evidence="7" id="KW-0137">Centromere</keyword>
<dbReference type="GO" id="GO:0000775">
    <property type="term" value="C:chromosome, centromeric region"/>
    <property type="evidence" value="ECO:0007669"/>
    <property type="project" value="UniProtKB-SubCell"/>
</dbReference>
<proteinExistence type="inferred from homology"/>
<evidence type="ECO:0000256" key="5">
    <source>
        <dbReference type="ARBA" id="ARBA00023054"/>
    </source>
</evidence>
<comment type="similarity">
    <text evidence="3">Belongs to the CENP-K/MCM22 family.</text>
</comment>
<dbReference type="GO" id="GO:0051382">
    <property type="term" value="P:kinetochore assembly"/>
    <property type="evidence" value="ECO:0007669"/>
    <property type="project" value="InterPro"/>
</dbReference>
<evidence type="ECO:0000256" key="3">
    <source>
        <dbReference type="ARBA" id="ARBA00005795"/>
    </source>
</evidence>
<keyword evidence="5 8" id="KW-0175">Coiled coil</keyword>
<evidence type="ECO:0000313" key="11">
    <source>
        <dbReference type="Proteomes" id="UP000799423"/>
    </source>
</evidence>
<feature type="compositionally biased region" description="Basic and acidic residues" evidence="9">
    <location>
        <begin position="10"/>
        <end position="26"/>
    </location>
</feature>
<reference evidence="10" key="1">
    <citation type="submission" date="2020-01" db="EMBL/GenBank/DDBJ databases">
        <authorList>
            <consortium name="DOE Joint Genome Institute"/>
            <person name="Haridas S."/>
            <person name="Albert R."/>
            <person name="Binder M."/>
            <person name="Bloem J."/>
            <person name="Labutti K."/>
            <person name="Salamov A."/>
            <person name="Andreopoulos B."/>
            <person name="Baker S.E."/>
            <person name="Barry K."/>
            <person name="Bills G."/>
            <person name="Bluhm B.H."/>
            <person name="Cannon C."/>
            <person name="Castanera R."/>
            <person name="Culley D.E."/>
            <person name="Daum C."/>
            <person name="Ezra D."/>
            <person name="Gonzalez J.B."/>
            <person name="Henrissat B."/>
            <person name="Kuo A."/>
            <person name="Liang C."/>
            <person name="Lipzen A."/>
            <person name="Lutzoni F."/>
            <person name="Magnuson J."/>
            <person name="Mondo S."/>
            <person name="Nolan M."/>
            <person name="Ohm R."/>
            <person name="Pangilinan J."/>
            <person name="Park H.-J."/>
            <person name="Ramirez L."/>
            <person name="Alfaro M."/>
            <person name="Sun H."/>
            <person name="Tritt A."/>
            <person name="Yoshinaga Y."/>
            <person name="Zwiers L.-H."/>
            <person name="Turgeon B.G."/>
            <person name="Goodwin S.B."/>
            <person name="Spatafora J.W."/>
            <person name="Crous P.W."/>
            <person name="Grigoriev I.V."/>
        </authorList>
    </citation>
    <scope>NUCLEOTIDE SEQUENCE</scope>
    <source>
        <strain evidence="10">IPT5</strain>
    </source>
</reference>
<evidence type="ECO:0000256" key="9">
    <source>
        <dbReference type="SAM" id="MobiDB-lite"/>
    </source>
</evidence>
<organism evidence="10 11">
    <name type="scientific">Plenodomus tracheiphilus IPT5</name>
    <dbReference type="NCBI Taxonomy" id="1408161"/>
    <lineage>
        <taxon>Eukaryota</taxon>
        <taxon>Fungi</taxon>
        <taxon>Dikarya</taxon>
        <taxon>Ascomycota</taxon>
        <taxon>Pezizomycotina</taxon>
        <taxon>Dothideomycetes</taxon>
        <taxon>Pleosporomycetidae</taxon>
        <taxon>Pleosporales</taxon>
        <taxon>Pleosporineae</taxon>
        <taxon>Leptosphaeriaceae</taxon>
        <taxon>Plenodomus</taxon>
    </lineage>
</organism>
<gene>
    <name evidence="10" type="ORF">T440DRAFT_499825</name>
</gene>
<feature type="region of interest" description="Disordered" evidence="9">
    <location>
        <begin position="1"/>
        <end position="29"/>
    </location>
</feature>
<evidence type="ECO:0008006" key="12">
    <source>
        <dbReference type="Google" id="ProtNLM"/>
    </source>
</evidence>
<evidence type="ECO:0000256" key="6">
    <source>
        <dbReference type="ARBA" id="ARBA00023242"/>
    </source>
</evidence>
<accession>A0A6A7B1P8</accession>
<comment type="subcellular location">
    <subcellularLocation>
        <location evidence="2">Chromosome</location>
        <location evidence="2">Centromere</location>
    </subcellularLocation>
    <subcellularLocation>
        <location evidence="1">Nucleus</location>
    </subcellularLocation>
</comment>
<sequence>MAQRQSESIARIREYAHTAREQHDGQMDIDASDTEARLDQTVKELQARVQEQQAALERLRSQSDFDVEAAAYASGDPRQRLQQLLTVKDAYQRLRPTATFLPAKGSVLPALLAARSLQQNVQGTKEAIATTEAQLNQAQATLRHEEANLHDANLLSQTMQNRIERLEAQHEDRSQKTPAQLARELIAAKRAQKETCDTDTQQLGEAMNDFINDYLSSMLAAEELGGPVVGDMLDVEDDTLAAGFTKKGKAKSLKKPVSDKTRQRRIDQIWGSNAAAAVVEDEEVPPTEAEAADAEMRQLIGSLFAVLRGPGGGKAYLPLERDSAASRFLVRAKIAQFHPKDARKLRLIDFGRELED</sequence>
<name>A0A6A7B1P8_9PLEO</name>
<keyword evidence="4" id="KW-0158">Chromosome</keyword>
<dbReference type="EMBL" id="MU006312">
    <property type="protein sequence ID" value="KAF2849302.1"/>
    <property type="molecule type" value="Genomic_DNA"/>
</dbReference>
<evidence type="ECO:0000256" key="4">
    <source>
        <dbReference type="ARBA" id="ARBA00022454"/>
    </source>
</evidence>
<dbReference type="GO" id="GO:0000070">
    <property type="term" value="P:mitotic sister chromatid segregation"/>
    <property type="evidence" value="ECO:0007669"/>
    <property type="project" value="TreeGrafter"/>
</dbReference>
<evidence type="ECO:0000256" key="7">
    <source>
        <dbReference type="ARBA" id="ARBA00023328"/>
    </source>
</evidence>
<dbReference type="Proteomes" id="UP000799423">
    <property type="component" value="Unassembled WGS sequence"/>
</dbReference>
<dbReference type="GO" id="GO:0005634">
    <property type="term" value="C:nucleus"/>
    <property type="evidence" value="ECO:0007669"/>
    <property type="project" value="UniProtKB-SubCell"/>
</dbReference>
<dbReference type="InterPro" id="IPR020993">
    <property type="entry name" value="Centromere_CenpK"/>
</dbReference>
<keyword evidence="11" id="KW-1185">Reference proteome</keyword>